<keyword evidence="5" id="KW-0560">Oxidoreductase</keyword>
<dbReference type="Proteomes" id="UP000295075">
    <property type="component" value="Unassembled WGS sequence"/>
</dbReference>
<proteinExistence type="inferred from homology"/>
<evidence type="ECO:0000256" key="2">
    <source>
        <dbReference type="ARBA" id="ARBA00005466"/>
    </source>
</evidence>
<comment type="cofactor">
    <cofactor evidence="1">
        <name>FAD</name>
        <dbReference type="ChEBI" id="CHEBI:57692"/>
    </cofactor>
</comment>
<feature type="domain" description="FAD-binding PCMH-type" evidence="6">
    <location>
        <begin position="39"/>
        <end position="207"/>
    </location>
</feature>
<dbReference type="Gene3D" id="3.30.465.10">
    <property type="match status" value="1"/>
</dbReference>
<dbReference type="PROSITE" id="PS51387">
    <property type="entry name" value="FAD_PCMH"/>
    <property type="match status" value="1"/>
</dbReference>
<dbReference type="InterPro" id="IPR012951">
    <property type="entry name" value="BBE"/>
</dbReference>
<dbReference type="OrthoDB" id="3682986at2"/>
<dbReference type="GO" id="GO:0016491">
    <property type="term" value="F:oxidoreductase activity"/>
    <property type="evidence" value="ECO:0007669"/>
    <property type="project" value="UniProtKB-KW"/>
</dbReference>
<evidence type="ECO:0000256" key="4">
    <source>
        <dbReference type="ARBA" id="ARBA00022827"/>
    </source>
</evidence>
<evidence type="ECO:0000256" key="1">
    <source>
        <dbReference type="ARBA" id="ARBA00001974"/>
    </source>
</evidence>
<sequence>MAPTPAELKALAAGLDGTLLLPADPQYPSVLKWFIGRYDDLLPAVVVRCGSVDDVVVALAFACEHELEFAVRSGAHSFAEHSSTTGLLIDVGQLRSMSVDGDLVTVGPGLRIGPLVDELATIGRTLPLGWCPYVGVAGATLGGGFGPLARYYGLAVDQLVAAQIVLADGRVVTVDASNEPDLFWALRGAGGGHFGVVTQLVLRTSPAVPVTSFAAWWPADQAVELVDAWQRFAPFAPAELNCMLVLHTAPPDGAHLAVVFGLYVGDDGQRVRIVLDELAAQVGTAPERILIEPMPAGDTTYQYRFNGEVTQHDELGGRPVDQDPGVRFVKSDFFERRLPREAIEALVANWRTSAPDQRREIEFVPWGQAIGSVPADATAFVHRNALFMVETTIQSFGEPDRKRAAFDWATASQAAVHPYGNGHVYQNYPDPDLTDPSDAYYGLNLGRLLEIKAKYDPDGVFTSPQPLRRPVW</sequence>
<dbReference type="InterPro" id="IPR006094">
    <property type="entry name" value="Oxid_FAD_bind_N"/>
</dbReference>
<dbReference type="InterPro" id="IPR016169">
    <property type="entry name" value="FAD-bd_PCMH_sub2"/>
</dbReference>
<protein>
    <submittedName>
        <fullName evidence="7">FAD-binding oxidoreductase</fullName>
    </submittedName>
</protein>
<reference evidence="7 8" key="1">
    <citation type="submission" date="2019-03" db="EMBL/GenBank/DDBJ databases">
        <title>Draft genome sequences of novel Actinobacteria.</title>
        <authorList>
            <person name="Sahin N."/>
            <person name="Ay H."/>
            <person name="Saygin H."/>
        </authorList>
    </citation>
    <scope>NUCLEOTIDE SEQUENCE [LARGE SCALE GENOMIC DNA]</scope>
    <source>
        <strain evidence="7 8">JCM 30547</strain>
    </source>
</reference>
<gene>
    <name evidence="7" type="ORF">E1261_15220</name>
</gene>
<keyword evidence="3" id="KW-0285">Flavoprotein</keyword>
<dbReference type="AlphaFoldDB" id="A0A4R4Q3R0"/>
<dbReference type="Gene3D" id="3.40.462.20">
    <property type="match status" value="1"/>
</dbReference>
<evidence type="ECO:0000256" key="3">
    <source>
        <dbReference type="ARBA" id="ARBA00022630"/>
    </source>
</evidence>
<organism evidence="7 8">
    <name type="scientific">Kribbella albertanoniae</name>
    <dbReference type="NCBI Taxonomy" id="1266829"/>
    <lineage>
        <taxon>Bacteria</taxon>
        <taxon>Bacillati</taxon>
        <taxon>Actinomycetota</taxon>
        <taxon>Actinomycetes</taxon>
        <taxon>Propionibacteriales</taxon>
        <taxon>Kribbellaceae</taxon>
        <taxon>Kribbella</taxon>
    </lineage>
</organism>
<accession>A0A4R4Q3R0</accession>
<evidence type="ECO:0000313" key="8">
    <source>
        <dbReference type="Proteomes" id="UP000295075"/>
    </source>
</evidence>
<dbReference type="InterPro" id="IPR016167">
    <property type="entry name" value="FAD-bd_PCMH_sub1"/>
</dbReference>
<dbReference type="InterPro" id="IPR016166">
    <property type="entry name" value="FAD-bd_PCMH"/>
</dbReference>
<evidence type="ECO:0000256" key="5">
    <source>
        <dbReference type="ARBA" id="ARBA00023002"/>
    </source>
</evidence>
<dbReference type="InterPro" id="IPR050416">
    <property type="entry name" value="FAD-linked_Oxidoreductase"/>
</dbReference>
<dbReference type="RefSeq" id="WP_132407080.1">
    <property type="nucleotide sequence ID" value="NZ_SMKA01000056.1"/>
</dbReference>
<keyword evidence="4" id="KW-0274">FAD</keyword>
<name>A0A4R4Q3R0_9ACTN</name>
<evidence type="ECO:0000259" key="6">
    <source>
        <dbReference type="PROSITE" id="PS51387"/>
    </source>
</evidence>
<comment type="similarity">
    <text evidence="2">Belongs to the oxygen-dependent FAD-linked oxidoreductase family.</text>
</comment>
<dbReference type="Pfam" id="PF01565">
    <property type="entry name" value="FAD_binding_4"/>
    <property type="match status" value="1"/>
</dbReference>
<keyword evidence="8" id="KW-1185">Reference proteome</keyword>
<dbReference type="GO" id="GO:0071949">
    <property type="term" value="F:FAD binding"/>
    <property type="evidence" value="ECO:0007669"/>
    <property type="project" value="InterPro"/>
</dbReference>
<dbReference type="PANTHER" id="PTHR42973:SF39">
    <property type="entry name" value="FAD-BINDING PCMH-TYPE DOMAIN-CONTAINING PROTEIN"/>
    <property type="match status" value="1"/>
</dbReference>
<comment type="caution">
    <text evidence="7">The sequence shown here is derived from an EMBL/GenBank/DDBJ whole genome shotgun (WGS) entry which is preliminary data.</text>
</comment>
<dbReference type="PANTHER" id="PTHR42973">
    <property type="entry name" value="BINDING OXIDOREDUCTASE, PUTATIVE (AFU_ORTHOLOGUE AFUA_1G17690)-RELATED"/>
    <property type="match status" value="1"/>
</dbReference>
<evidence type="ECO:0000313" key="7">
    <source>
        <dbReference type="EMBL" id="TDC29664.1"/>
    </source>
</evidence>
<dbReference type="EMBL" id="SMKA01000056">
    <property type="protein sequence ID" value="TDC29664.1"/>
    <property type="molecule type" value="Genomic_DNA"/>
</dbReference>
<dbReference type="Gene3D" id="3.30.43.10">
    <property type="entry name" value="Uridine Diphospho-n-acetylenolpyruvylglucosamine Reductase, domain 2"/>
    <property type="match status" value="1"/>
</dbReference>
<dbReference type="InterPro" id="IPR036318">
    <property type="entry name" value="FAD-bd_PCMH-like_sf"/>
</dbReference>
<dbReference type="SUPFAM" id="SSF56176">
    <property type="entry name" value="FAD-binding/transporter-associated domain-like"/>
    <property type="match status" value="1"/>
</dbReference>
<dbReference type="Pfam" id="PF08031">
    <property type="entry name" value="BBE"/>
    <property type="match status" value="1"/>
</dbReference>